<evidence type="ECO:0000313" key="2">
    <source>
        <dbReference type="Proteomes" id="UP000553034"/>
    </source>
</evidence>
<dbReference type="EMBL" id="JACIFO010000003">
    <property type="protein sequence ID" value="MBB4118611.1"/>
    <property type="molecule type" value="Genomic_DNA"/>
</dbReference>
<dbReference type="InterPro" id="IPR021428">
    <property type="entry name" value="DUF3078"/>
</dbReference>
<dbReference type="Pfam" id="PF11276">
    <property type="entry name" value="DUF3078"/>
    <property type="match status" value="1"/>
</dbReference>
<gene>
    <name evidence="1" type="ORF">GGR32_000891</name>
</gene>
<dbReference type="AlphaFoldDB" id="A0A840ENG7"/>
<proteinExistence type="predicted"/>
<dbReference type="Proteomes" id="UP000553034">
    <property type="component" value="Unassembled WGS sequence"/>
</dbReference>
<keyword evidence="2" id="KW-1185">Reference proteome</keyword>
<evidence type="ECO:0008006" key="3">
    <source>
        <dbReference type="Google" id="ProtNLM"/>
    </source>
</evidence>
<comment type="caution">
    <text evidence="1">The sequence shown here is derived from an EMBL/GenBank/DDBJ whole genome shotgun (WGS) entry which is preliminary data.</text>
</comment>
<evidence type="ECO:0000313" key="1">
    <source>
        <dbReference type="EMBL" id="MBB4118611.1"/>
    </source>
</evidence>
<protein>
    <recommendedName>
        <fullName evidence="3">DUF3078 domain-containing protein</fullName>
    </recommendedName>
</protein>
<name>A0A840ENG7_9FLAO</name>
<sequence length="347" mass="39515">MDYKQKLWLIIALCTCAIGFSQQPQLATPLELEIKPVDSLPFDKTLIEPSLVPPTVLRLSPRRWQWKKVNKIGLDVNEVAFVNWNAGGANAISGLLKTEFQRIYETNKLRWNNELKARYGLNEQKGRELQKTDDHLEFNSTVGYRRDSSSAWFYSAKFNFSTQISNGYKYPDTDNKISTFMAPAYWYLGLGTEYGKKIKSFTLYLSPLTLKSTFVLDQELANSGAFGVKAAVKDADGNIIKRGRNSRTELGALITNEYNTEIFNNIKLKHKISLYTDYLNNFGNIDINWELSFNFKVNKYVLASIGSHLKYDDDVKIQKKNDAGEMVDAGSRVQWKQQLGIGVLLAL</sequence>
<dbReference type="RefSeq" id="WP_183476855.1">
    <property type="nucleotide sequence ID" value="NZ_JACIFO010000003.1"/>
</dbReference>
<reference evidence="1 2" key="1">
    <citation type="submission" date="2020-08" db="EMBL/GenBank/DDBJ databases">
        <title>Genomic Encyclopedia of Type Strains, Phase IV (KMG-IV): sequencing the most valuable type-strain genomes for metagenomic binning, comparative biology and taxonomic classification.</title>
        <authorList>
            <person name="Goeker M."/>
        </authorList>
    </citation>
    <scope>NUCLEOTIDE SEQUENCE [LARGE SCALE GENOMIC DNA]</scope>
    <source>
        <strain evidence="1 2">DSM 29568</strain>
    </source>
</reference>
<accession>A0A840ENG7</accession>
<organism evidence="1 2">
    <name type="scientific">Mesonia hippocampi</name>
    <dbReference type="NCBI Taxonomy" id="1628250"/>
    <lineage>
        <taxon>Bacteria</taxon>
        <taxon>Pseudomonadati</taxon>
        <taxon>Bacteroidota</taxon>
        <taxon>Flavobacteriia</taxon>
        <taxon>Flavobacteriales</taxon>
        <taxon>Flavobacteriaceae</taxon>
        <taxon>Mesonia</taxon>
    </lineage>
</organism>